<comment type="caution">
    <text evidence="10">The sequence shown here is derived from an EMBL/GenBank/DDBJ whole genome shotgun (WGS) entry which is preliminary data.</text>
</comment>
<evidence type="ECO:0000256" key="5">
    <source>
        <dbReference type="ARBA" id="ARBA00022490"/>
    </source>
</evidence>
<dbReference type="InterPro" id="IPR035990">
    <property type="entry name" value="TIM_sf"/>
</dbReference>
<dbReference type="PROSITE" id="PS51440">
    <property type="entry name" value="TIM_2"/>
    <property type="match status" value="1"/>
</dbReference>
<dbReference type="AlphaFoldDB" id="A0A1L8CQ13"/>
<protein>
    <recommendedName>
        <fullName evidence="8 9">Triosephosphate isomerase</fullName>
        <shortName evidence="8">TIM</shortName>
        <shortName evidence="8">TPI</shortName>
        <ecNumber evidence="8 9">5.3.1.1</ecNumber>
    </recommendedName>
    <alternativeName>
        <fullName evidence="8">Triose-phosphate isomerase</fullName>
    </alternativeName>
</protein>
<reference evidence="10 11" key="1">
    <citation type="journal article" date="2017" name="Arch. Microbiol.">
        <title>Mariprofundus micogutta sp. nov., a novel iron-oxidizing zetaproteobacterium isolated from a deep-sea hydrothermal field at the Bayonnaise knoll of the Izu-Ogasawara arc, and a description of Mariprofundales ord. nov. and Zetaproteobacteria classis nov.</title>
        <authorList>
            <person name="Makita H."/>
            <person name="Tanaka E."/>
            <person name="Mitsunobu S."/>
            <person name="Miyazaki M."/>
            <person name="Nunoura T."/>
            <person name="Uematsu K."/>
            <person name="Takaki Y."/>
            <person name="Nishi S."/>
            <person name="Shimamura S."/>
            <person name="Takai K."/>
        </authorList>
    </citation>
    <scope>NUCLEOTIDE SEQUENCE [LARGE SCALE GENOMIC DNA]</scope>
    <source>
        <strain evidence="10 11">ET2</strain>
    </source>
</reference>
<dbReference type="GO" id="GO:0005829">
    <property type="term" value="C:cytosol"/>
    <property type="evidence" value="ECO:0007669"/>
    <property type="project" value="TreeGrafter"/>
</dbReference>
<dbReference type="GO" id="GO:0006094">
    <property type="term" value="P:gluconeogenesis"/>
    <property type="evidence" value="ECO:0007669"/>
    <property type="project" value="UniProtKB-UniRule"/>
</dbReference>
<organism evidence="10 11">
    <name type="scientific">Mariprofundus micogutta</name>
    <dbReference type="NCBI Taxonomy" id="1921010"/>
    <lineage>
        <taxon>Bacteria</taxon>
        <taxon>Pseudomonadati</taxon>
        <taxon>Pseudomonadota</taxon>
        <taxon>Candidatius Mariprofundia</taxon>
        <taxon>Mariprofundales</taxon>
        <taxon>Mariprofundaceae</taxon>
        <taxon>Mariprofundus</taxon>
    </lineage>
</organism>
<dbReference type="CDD" id="cd00311">
    <property type="entry name" value="TIM"/>
    <property type="match status" value="1"/>
</dbReference>
<keyword evidence="5 8" id="KW-0963">Cytoplasm</keyword>
<dbReference type="HAMAP" id="MF_00147_B">
    <property type="entry name" value="TIM_B"/>
    <property type="match status" value="1"/>
</dbReference>
<name>A0A1L8CQ13_9PROT</name>
<evidence type="ECO:0000256" key="4">
    <source>
        <dbReference type="ARBA" id="ARBA00022432"/>
    </source>
</evidence>
<keyword evidence="6 8" id="KW-0324">Glycolysis</keyword>
<dbReference type="InterPro" id="IPR022896">
    <property type="entry name" value="TrioseP_Isoase_bac/euk"/>
</dbReference>
<dbReference type="UniPathway" id="UPA00109">
    <property type="reaction ID" value="UER00189"/>
</dbReference>
<dbReference type="InterPro" id="IPR000652">
    <property type="entry name" value="Triosephosphate_isomerase"/>
</dbReference>
<feature type="binding site" evidence="8">
    <location>
        <begin position="228"/>
        <end position="229"/>
    </location>
    <ligand>
        <name>substrate</name>
    </ligand>
</feature>
<dbReference type="Proteomes" id="UP000231632">
    <property type="component" value="Unassembled WGS sequence"/>
</dbReference>
<dbReference type="GO" id="GO:0004807">
    <property type="term" value="F:triose-phosphate isomerase activity"/>
    <property type="evidence" value="ECO:0007669"/>
    <property type="project" value="UniProtKB-UniRule"/>
</dbReference>
<dbReference type="GO" id="GO:0019563">
    <property type="term" value="P:glycerol catabolic process"/>
    <property type="evidence" value="ECO:0007669"/>
    <property type="project" value="TreeGrafter"/>
</dbReference>
<sequence>MSSDKRLLIAGNWKMNGLLQEANDFMDAFGSNPAPEQVEVALMPPFTLLHPMSDRLAGMGVTLGAQNVYYEDKGAFTGSICPMMLRDAGCHYVILGHSERRSIIGESNAQIRSKMNTAWLHGLEPILCIGETLEQRETGVTNVVLAEQLAVLKGAPKNAPLTVAYEPVWAIGTGRTASAEQVTETHAFVHEELTRLGHDCRVLYGGSVNPGNAEELMGCPGVEGALVGGASLKADSFMDIVKAAVKAAS</sequence>
<feature type="active site" description="Proton acceptor" evidence="8">
    <location>
        <position position="166"/>
    </location>
</feature>
<dbReference type="UniPathway" id="UPA00138"/>
<evidence type="ECO:0000256" key="9">
    <source>
        <dbReference type="RuleBase" id="RU363013"/>
    </source>
</evidence>
<feature type="binding site" evidence="8">
    <location>
        <begin position="12"/>
        <end position="14"/>
    </location>
    <ligand>
        <name>substrate</name>
    </ligand>
</feature>
<evidence type="ECO:0000256" key="2">
    <source>
        <dbReference type="ARBA" id="ARBA00004939"/>
    </source>
</evidence>
<dbReference type="Pfam" id="PF00121">
    <property type="entry name" value="TIM"/>
    <property type="match status" value="1"/>
</dbReference>
<dbReference type="OrthoDB" id="882088at2"/>
<dbReference type="EMBL" id="BDFD01000019">
    <property type="protein sequence ID" value="GAV21022.1"/>
    <property type="molecule type" value="Genomic_DNA"/>
</dbReference>
<gene>
    <name evidence="8" type="primary">tpiA</name>
    <name evidence="10" type="ORF">MMIC_P2001</name>
</gene>
<comment type="subunit">
    <text evidence="8 9">Homodimer.</text>
</comment>
<dbReference type="PANTHER" id="PTHR21139">
    <property type="entry name" value="TRIOSEPHOSPHATE ISOMERASE"/>
    <property type="match status" value="1"/>
</dbReference>
<feature type="binding site" evidence="8">
    <location>
        <position position="172"/>
    </location>
    <ligand>
        <name>substrate</name>
    </ligand>
</feature>
<evidence type="ECO:0000256" key="6">
    <source>
        <dbReference type="ARBA" id="ARBA00023152"/>
    </source>
</evidence>
<comment type="similarity">
    <text evidence="3 8 9">Belongs to the triosephosphate isomerase family.</text>
</comment>
<comment type="pathway">
    <text evidence="2">Carbohydrate metabolism; erythritol degradation.</text>
</comment>
<dbReference type="SUPFAM" id="SSF51351">
    <property type="entry name" value="Triosephosphate isomerase (TIM)"/>
    <property type="match status" value="1"/>
</dbReference>
<evidence type="ECO:0000256" key="3">
    <source>
        <dbReference type="ARBA" id="ARBA00007422"/>
    </source>
</evidence>
<dbReference type="RefSeq" id="WP_072660326.1">
    <property type="nucleotide sequence ID" value="NZ_BDFD01000019.1"/>
</dbReference>
<keyword evidence="11" id="KW-1185">Reference proteome</keyword>
<keyword evidence="4 8" id="KW-0312">Gluconeogenesis</keyword>
<dbReference type="GO" id="GO:0046166">
    <property type="term" value="P:glyceraldehyde-3-phosphate biosynthetic process"/>
    <property type="evidence" value="ECO:0007669"/>
    <property type="project" value="TreeGrafter"/>
</dbReference>
<keyword evidence="7 8" id="KW-0413">Isomerase</keyword>
<dbReference type="InterPro" id="IPR013785">
    <property type="entry name" value="Aldolase_TIM"/>
</dbReference>
<evidence type="ECO:0000256" key="1">
    <source>
        <dbReference type="ARBA" id="ARBA00004680"/>
    </source>
</evidence>
<dbReference type="PROSITE" id="PS00171">
    <property type="entry name" value="TIM_1"/>
    <property type="match status" value="1"/>
</dbReference>
<evidence type="ECO:0000256" key="8">
    <source>
        <dbReference type="HAMAP-Rule" id="MF_00147"/>
    </source>
</evidence>
<dbReference type="InterPro" id="IPR020861">
    <property type="entry name" value="Triosephosphate_isomerase_AS"/>
</dbReference>
<comment type="subcellular location">
    <subcellularLocation>
        <location evidence="8 9">Cytoplasm</location>
    </subcellularLocation>
</comment>
<comment type="catalytic activity">
    <reaction evidence="8 9">
        <text>D-glyceraldehyde 3-phosphate = dihydroxyacetone phosphate</text>
        <dbReference type="Rhea" id="RHEA:18585"/>
        <dbReference type="ChEBI" id="CHEBI:57642"/>
        <dbReference type="ChEBI" id="CHEBI:59776"/>
        <dbReference type="EC" id="5.3.1.1"/>
    </reaction>
</comment>
<accession>A0A1L8CQ13</accession>
<dbReference type="GO" id="GO:0006096">
    <property type="term" value="P:glycolytic process"/>
    <property type="evidence" value="ECO:0007669"/>
    <property type="project" value="UniProtKB-UniRule"/>
</dbReference>
<dbReference type="STRING" id="1921010.MMIC_P2001"/>
<comment type="pathway">
    <text evidence="1 8 9">Carbohydrate degradation; glycolysis; D-glyceraldehyde 3-phosphate from glycerone phosphate: step 1/1.</text>
</comment>
<dbReference type="PANTHER" id="PTHR21139:SF42">
    <property type="entry name" value="TRIOSEPHOSPHATE ISOMERASE"/>
    <property type="match status" value="1"/>
</dbReference>
<feature type="binding site" evidence="8">
    <location>
        <position position="207"/>
    </location>
    <ligand>
        <name>substrate</name>
    </ligand>
</feature>
<dbReference type="FunFam" id="3.20.20.70:FF:000016">
    <property type="entry name" value="Triosephosphate isomerase"/>
    <property type="match status" value="1"/>
</dbReference>
<evidence type="ECO:0000313" key="10">
    <source>
        <dbReference type="EMBL" id="GAV21022.1"/>
    </source>
</evidence>
<feature type="active site" description="Electrophile" evidence="8">
    <location>
        <position position="97"/>
    </location>
</feature>
<evidence type="ECO:0000256" key="7">
    <source>
        <dbReference type="ARBA" id="ARBA00023235"/>
    </source>
</evidence>
<comment type="pathway">
    <text evidence="8 9">Carbohydrate biosynthesis; gluconeogenesis.</text>
</comment>
<evidence type="ECO:0000313" key="11">
    <source>
        <dbReference type="Proteomes" id="UP000231632"/>
    </source>
</evidence>
<comment type="function">
    <text evidence="8">Involved in the gluconeogenesis. Catalyzes stereospecifically the conversion of dihydroxyacetone phosphate (DHAP) to D-glyceraldehyde-3-phosphate (G3P).</text>
</comment>
<dbReference type="EC" id="5.3.1.1" evidence="8 9"/>
<dbReference type="NCBIfam" id="TIGR00419">
    <property type="entry name" value="tim"/>
    <property type="match status" value="1"/>
</dbReference>
<proteinExistence type="inferred from homology"/>
<dbReference type="Gene3D" id="3.20.20.70">
    <property type="entry name" value="Aldolase class I"/>
    <property type="match status" value="1"/>
</dbReference>